<proteinExistence type="predicted"/>
<dbReference type="EMBL" id="BMNQ01000019">
    <property type="protein sequence ID" value="GGJ94769.1"/>
    <property type="molecule type" value="Genomic_DNA"/>
</dbReference>
<evidence type="ECO:0000313" key="3">
    <source>
        <dbReference type="EMBL" id="GGJ94769.1"/>
    </source>
</evidence>
<evidence type="ECO:0000259" key="2">
    <source>
        <dbReference type="Pfam" id="PF13930"/>
    </source>
</evidence>
<reference evidence="3" key="1">
    <citation type="journal article" date="2014" name="Int. J. Syst. Evol. Microbiol.">
        <title>Complete genome sequence of Corynebacterium casei LMG S-19264T (=DSM 44701T), isolated from a smear-ripened cheese.</title>
        <authorList>
            <consortium name="US DOE Joint Genome Institute (JGI-PGF)"/>
            <person name="Walter F."/>
            <person name="Albersmeier A."/>
            <person name="Kalinowski J."/>
            <person name="Ruckert C."/>
        </authorList>
    </citation>
    <scope>NUCLEOTIDE SEQUENCE</scope>
    <source>
        <strain evidence="3">JCM 12580</strain>
    </source>
</reference>
<dbReference type="InterPro" id="IPR044929">
    <property type="entry name" value="DNA/RNA_non-sp_Endonuclease_sf"/>
</dbReference>
<gene>
    <name evidence="3" type="ORF">GCM10007063_16620</name>
</gene>
<dbReference type="Pfam" id="PF13930">
    <property type="entry name" value="Endonuclea_NS_2"/>
    <property type="match status" value="1"/>
</dbReference>
<accession>A0A917PVM1</accession>
<feature type="compositionally biased region" description="Polar residues" evidence="1">
    <location>
        <begin position="18"/>
        <end position="32"/>
    </location>
</feature>
<feature type="compositionally biased region" description="Polar residues" evidence="1">
    <location>
        <begin position="81"/>
        <end position="93"/>
    </location>
</feature>
<sequence>MGGYHFAVKKGDGRSSRVDSNSNRGTANSNKVEVSYGKHIQRNNNKKVLQPSVKYKTKEGYSYETDEFGRIDDVEAELQIGSGSRNQYAQSNVGEPDRIRGNYPDRDDGGHLIANQFNGSGDIDNLVAMNSQINQSGGKWHQLEQEWASALEKNENVKVKIKPQYTSNSTRPERFIVEYSIDNGRAKKVTIQNQAGG</sequence>
<feature type="region of interest" description="Disordered" evidence="1">
    <location>
        <begin position="81"/>
        <end position="110"/>
    </location>
</feature>
<evidence type="ECO:0000313" key="4">
    <source>
        <dbReference type="Proteomes" id="UP000658382"/>
    </source>
</evidence>
<name>A0A917PVM1_9BACI</name>
<reference evidence="3" key="2">
    <citation type="submission" date="2020-09" db="EMBL/GenBank/DDBJ databases">
        <authorList>
            <person name="Sun Q."/>
            <person name="Ohkuma M."/>
        </authorList>
    </citation>
    <scope>NUCLEOTIDE SEQUENCE</scope>
    <source>
        <strain evidence="3">JCM 12580</strain>
    </source>
</reference>
<dbReference type="Gene3D" id="3.40.570.10">
    <property type="entry name" value="Extracellular Endonuclease, subunit A"/>
    <property type="match status" value="1"/>
</dbReference>
<protein>
    <recommendedName>
        <fullName evidence="2">Type VII secretion system protein EssD-like domain-containing protein</fullName>
    </recommendedName>
</protein>
<keyword evidence="4" id="KW-1185">Reference proteome</keyword>
<evidence type="ECO:0000256" key="1">
    <source>
        <dbReference type="SAM" id="MobiDB-lite"/>
    </source>
</evidence>
<feature type="domain" description="Type VII secretion system protein EssD-like" evidence="2">
    <location>
        <begin position="51"/>
        <end position="183"/>
    </location>
</feature>
<feature type="compositionally biased region" description="Basic and acidic residues" evidence="1">
    <location>
        <begin position="95"/>
        <end position="110"/>
    </location>
</feature>
<comment type="caution">
    <text evidence="3">The sequence shown here is derived from an EMBL/GenBank/DDBJ whole genome shotgun (WGS) entry which is preliminary data.</text>
</comment>
<dbReference type="Proteomes" id="UP000658382">
    <property type="component" value="Unassembled WGS sequence"/>
</dbReference>
<feature type="region of interest" description="Disordered" evidence="1">
    <location>
        <begin position="1"/>
        <end position="53"/>
    </location>
</feature>
<dbReference type="InterPro" id="IPR044927">
    <property type="entry name" value="Endonuclea_NS_2"/>
</dbReference>
<dbReference type="AlphaFoldDB" id="A0A917PVM1"/>
<organism evidence="3 4">
    <name type="scientific">Lentibacillus kapialis</name>
    <dbReference type="NCBI Taxonomy" id="340214"/>
    <lineage>
        <taxon>Bacteria</taxon>
        <taxon>Bacillati</taxon>
        <taxon>Bacillota</taxon>
        <taxon>Bacilli</taxon>
        <taxon>Bacillales</taxon>
        <taxon>Bacillaceae</taxon>
        <taxon>Lentibacillus</taxon>
    </lineage>
</organism>